<keyword evidence="1" id="KW-1133">Transmembrane helix</keyword>
<protein>
    <recommendedName>
        <fullName evidence="4">Prepilin-type N-terminal cleavage/methylation domain-containing protein</fullName>
    </recommendedName>
</protein>
<sequence>MTLVELVVALGIILLIITLCFPKASIEKYKINSFMKQLCSDIRYVRKSNMLGDFSTYIYYTEENGCNGYILQENGKSEKEVFLPENTKLEYSPRNRVKFKITGAPDPQGGSIRVYTDKQIREITIVPVSGRVLLKEGKYEK</sequence>
<dbReference type="AlphaFoldDB" id="A0A371J7N9"/>
<evidence type="ECO:0000313" key="2">
    <source>
        <dbReference type="EMBL" id="RDY28764.1"/>
    </source>
</evidence>
<keyword evidence="1" id="KW-0812">Transmembrane</keyword>
<evidence type="ECO:0000256" key="1">
    <source>
        <dbReference type="SAM" id="Phobius"/>
    </source>
</evidence>
<dbReference type="OrthoDB" id="1711166at2"/>
<evidence type="ECO:0000313" key="3">
    <source>
        <dbReference type="Proteomes" id="UP000215694"/>
    </source>
</evidence>
<keyword evidence="3" id="KW-1185">Reference proteome</keyword>
<gene>
    <name evidence="2" type="ORF">CHL78_004300</name>
</gene>
<comment type="caution">
    <text evidence="2">The sequence shown here is derived from an EMBL/GenBank/DDBJ whole genome shotgun (WGS) entry which is preliminary data.</text>
</comment>
<reference evidence="2 3" key="1">
    <citation type="journal article" date="2017" name="Genome Announc.">
        <title>Draft Genome Sequence of Romboutsia weinsteinii sp. nov. Strain CCRI-19649(T) Isolated from Surface Water.</title>
        <authorList>
            <person name="Maheux A.F."/>
            <person name="Boudreau D.K."/>
            <person name="Berube E."/>
            <person name="Boissinot M."/>
            <person name="Cantin P."/>
            <person name="Raymond F."/>
            <person name="Corbeil J."/>
            <person name="Omar R.F."/>
            <person name="Bergeron M.G."/>
        </authorList>
    </citation>
    <scope>NUCLEOTIDE SEQUENCE [LARGE SCALE GENOMIC DNA]</scope>
    <source>
        <strain evidence="2 3">CCRI-19649</strain>
    </source>
</reference>
<name>A0A371J7N9_9FIRM</name>
<organism evidence="2 3">
    <name type="scientific">Romboutsia weinsteinii</name>
    <dbReference type="NCBI Taxonomy" id="2020949"/>
    <lineage>
        <taxon>Bacteria</taxon>
        <taxon>Bacillati</taxon>
        <taxon>Bacillota</taxon>
        <taxon>Clostridia</taxon>
        <taxon>Peptostreptococcales</taxon>
        <taxon>Peptostreptococcaceae</taxon>
        <taxon>Romboutsia</taxon>
    </lineage>
</organism>
<feature type="transmembrane region" description="Helical" evidence="1">
    <location>
        <begin position="6"/>
        <end position="26"/>
    </location>
</feature>
<dbReference type="Proteomes" id="UP000215694">
    <property type="component" value="Unassembled WGS sequence"/>
</dbReference>
<dbReference type="EMBL" id="NOJY02000005">
    <property type="protein sequence ID" value="RDY28764.1"/>
    <property type="molecule type" value="Genomic_DNA"/>
</dbReference>
<accession>A0A371J7N9</accession>
<evidence type="ECO:0008006" key="4">
    <source>
        <dbReference type="Google" id="ProtNLM"/>
    </source>
</evidence>
<proteinExistence type="predicted"/>
<dbReference type="RefSeq" id="WP_094366581.1">
    <property type="nucleotide sequence ID" value="NZ_NOJY02000005.1"/>
</dbReference>
<keyword evidence="1" id="KW-0472">Membrane</keyword>